<keyword evidence="2" id="KW-1185">Reference proteome</keyword>
<sequence length="118" mass="13449">MCPNYTARNFFSSEEKQHLCRYLKTMANLHHGLTSKNSRKLAYELAIANTKKYSDALERKSNCGKRLYFKHHMIKNLPPGPIGAASPSGWITSNIFAEWFNHFINHAKPSAEAPFNHG</sequence>
<comment type="caution">
    <text evidence="1">The sequence shown here is derived from an EMBL/GenBank/DDBJ whole genome shotgun (WGS) entry which is preliminary data.</text>
</comment>
<dbReference type="Proteomes" id="UP001353858">
    <property type="component" value="Unassembled WGS sequence"/>
</dbReference>
<organism evidence="1 2">
    <name type="scientific">Aquatica leii</name>
    <dbReference type="NCBI Taxonomy" id="1421715"/>
    <lineage>
        <taxon>Eukaryota</taxon>
        <taxon>Metazoa</taxon>
        <taxon>Ecdysozoa</taxon>
        <taxon>Arthropoda</taxon>
        <taxon>Hexapoda</taxon>
        <taxon>Insecta</taxon>
        <taxon>Pterygota</taxon>
        <taxon>Neoptera</taxon>
        <taxon>Endopterygota</taxon>
        <taxon>Coleoptera</taxon>
        <taxon>Polyphaga</taxon>
        <taxon>Elateriformia</taxon>
        <taxon>Elateroidea</taxon>
        <taxon>Lampyridae</taxon>
        <taxon>Luciolinae</taxon>
        <taxon>Aquatica</taxon>
    </lineage>
</organism>
<dbReference type="AlphaFoldDB" id="A0AAN7NX31"/>
<gene>
    <name evidence="1" type="ORF">RN001_016056</name>
</gene>
<protein>
    <submittedName>
        <fullName evidence="1">Uncharacterized protein</fullName>
    </submittedName>
</protein>
<evidence type="ECO:0000313" key="1">
    <source>
        <dbReference type="EMBL" id="KAK4871932.1"/>
    </source>
</evidence>
<dbReference type="EMBL" id="JARPUR010000008">
    <property type="protein sequence ID" value="KAK4871932.1"/>
    <property type="molecule type" value="Genomic_DNA"/>
</dbReference>
<reference evidence="2" key="1">
    <citation type="submission" date="2023-01" db="EMBL/GenBank/DDBJ databases">
        <title>Key to firefly adult light organ development and bioluminescence: homeobox transcription factors regulate luciferase expression and transportation to peroxisome.</title>
        <authorList>
            <person name="Fu X."/>
        </authorList>
    </citation>
    <scope>NUCLEOTIDE SEQUENCE [LARGE SCALE GENOMIC DNA]</scope>
</reference>
<accession>A0AAN7NX31</accession>
<name>A0AAN7NX31_9COLE</name>
<evidence type="ECO:0000313" key="2">
    <source>
        <dbReference type="Proteomes" id="UP001353858"/>
    </source>
</evidence>
<proteinExistence type="predicted"/>